<sequence length="198" mass="22156">MTADVRLMSLLGALRNFNDYITASGRLSAESLANQIRIERILADKVMFNMGWYAAREIAGDLKGAAATEAVLPLLFKAAELANSLADATERCEALDAKLAELNRPGRKKGSYEKWHFDPGYSVVVAMIETRPEKRQSDHVRWAVKNGWLDKSIPDKTHIRRIGLIQRRQEAERAAQLASLGANVIPFKSNRNPQKRAK</sequence>
<gene>
    <name evidence="1" type="ordered locus">Nwi_1495</name>
</gene>
<evidence type="ECO:0000313" key="1">
    <source>
        <dbReference type="EMBL" id="ABA04756.1"/>
    </source>
</evidence>
<dbReference type="RefSeq" id="WP_011314762.1">
    <property type="nucleotide sequence ID" value="NC_007406.1"/>
</dbReference>
<dbReference type="KEGG" id="nwi:Nwi_1495"/>
<dbReference type="HOGENOM" id="CLU_1376900_0_0_5"/>
<reference evidence="1 2" key="1">
    <citation type="journal article" date="2006" name="Appl. Environ. Microbiol.">
        <title>Genome sequence of the chemolithoautotrophic nitrite-oxidizing bacterium Nitrobacter winogradskyi Nb-255.</title>
        <authorList>
            <person name="Starkenburg S.R."/>
            <person name="Chain P.S."/>
            <person name="Sayavedra-Soto L.A."/>
            <person name="Hauser L."/>
            <person name="Land M.L."/>
            <person name="Larimer F.W."/>
            <person name="Malfatti S.A."/>
            <person name="Klotz M.G."/>
            <person name="Bottomley P.J."/>
            <person name="Arp D.J."/>
            <person name="Hickey W.J."/>
        </authorList>
    </citation>
    <scope>NUCLEOTIDE SEQUENCE [LARGE SCALE GENOMIC DNA]</scope>
    <source>
        <strain evidence="2">ATCC 25391 / DSM 10237 / CIP 104748 / NCIMB 11846 / Nb-255</strain>
    </source>
</reference>
<dbReference type="AlphaFoldDB" id="Q3SSI5"/>
<dbReference type="eggNOG" id="ENOG50322UX">
    <property type="taxonomic scope" value="Bacteria"/>
</dbReference>
<dbReference type="OrthoDB" id="9832018at2"/>
<evidence type="ECO:0000313" key="2">
    <source>
        <dbReference type="Proteomes" id="UP000002531"/>
    </source>
</evidence>
<proteinExistence type="predicted"/>
<organism evidence="1 2">
    <name type="scientific">Nitrobacter winogradskyi (strain ATCC 25391 / DSM 10237 / CIP 104748 / NCIMB 11846 / Nb-255)</name>
    <dbReference type="NCBI Taxonomy" id="323098"/>
    <lineage>
        <taxon>Bacteria</taxon>
        <taxon>Pseudomonadati</taxon>
        <taxon>Pseudomonadota</taxon>
        <taxon>Alphaproteobacteria</taxon>
        <taxon>Hyphomicrobiales</taxon>
        <taxon>Nitrobacteraceae</taxon>
        <taxon>Nitrobacter</taxon>
    </lineage>
</organism>
<protein>
    <submittedName>
        <fullName evidence="1">Uncharacterized protein</fullName>
    </submittedName>
</protein>
<keyword evidence="2" id="KW-1185">Reference proteome</keyword>
<dbReference type="EMBL" id="CP000115">
    <property type="protein sequence ID" value="ABA04756.1"/>
    <property type="molecule type" value="Genomic_DNA"/>
</dbReference>
<accession>Q3SSI5</accession>
<dbReference type="Proteomes" id="UP000002531">
    <property type="component" value="Chromosome"/>
</dbReference>
<name>Q3SSI5_NITWN</name>